<sequence>MLPNKLPTSGPTTKDTFLPSQRKMFRFVLLFHFLVVRTFAWGSTGHELVAWVATQMVAPETETWIADILGAENLTSVANWADSITREEVWSQPLHFINVDDTCTSVENCKFTYERDCLDDQCVAGSIANYTSRLFDSEVHDDYESLKFLVHFIGDVHQPLHCARASDLGGNRISPVHYAVAGQGETWDLHQIWDFGIIENHVESVDGGGQELMGLIDGGKWADELEEWLECSDGMDKGCPSAWGQESVEFSLDFAYVDLDGKQIKDGDDITQEYAEDRWEKVIQKRLLQGGYRLAAVLDAVARTHGTESRNKNYIS</sequence>
<dbReference type="GO" id="GO:0046872">
    <property type="term" value="F:metal ion binding"/>
    <property type="evidence" value="ECO:0007669"/>
    <property type="project" value="UniProtKB-KW"/>
</dbReference>
<dbReference type="InterPro" id="IPR008947">
    <property type="entry name" value="PLipase_C/P1_nuclease_dom_sf"/>
</dbReference>
<evidence type="ECO:0000256" key="2">
    <source>
        <dbReference type="ARBA" id="ARBA00022722"/>
    </source>
</evidence>
<evidence type="ECO:0000256" key="5">
    <source>
        <dbReference type="ARBA" id="ARBA00022801"/>
    </source>
</evidence>
<dbReference type="GO" id="GO:0003676">
    <property type="term" value="F:nucleic acid binding"/>
    <property type="evidence" value="ECO:0007669"/>
    <property type="project" value="InterPro"/>
</dbReference>
<dbReference type="GO" id="GO:0006308">
    <property type="term" value="P:DNA catabolic process"/>
    <property type="evidence" value="ECO:0007669"/>
    <property type="project" value="InterPro"/>
</dbReference>
<keyword evidence="2" id="KW-0540">Nuclease</keyword>
<keyword evidence="9" id="KW-1185">Reference proteome</keyword>
<dbReference type="SUPFAM" id="SSF48537">
    <property type="entry name" value="Phospholipase C/P1 nuclease"/>
    <property type="match status" value="1"/>
</dbReference>
<protein>
    <submittedName>
        <fullName evidence="8">Uncharacterized protein</fullName>
    </submittedName>
</protein>
<evidence type="ECO:0000256" key="6">
    <source>
        <dbReference type="ARBA" id="ARBA00023157"/>
    </source>
</evidence>
<accession>A0A9W7GDE9</accession>
<keyword evidence="3" id="KW-0479">Metal-binding</keyword>
<comment type="caution">
    <text evidence="8">The sequence shown here is derived from an EMBL/GenBank/DDBJ whole genome shotgun (WGS) entry which is preliminary data.</text>
</comment>
<dbReference type="EMBL" id="BRYA01000135">
    <property type="protein sequence ID" value="GMI40764.1"/>
    <property type="molecule type" value="Genomic_DNA"/>
</dbReference>
<gene>
    <name evidence="8" type="ORF">TrCOL_g10119</name>
</gene>
<dbReference type="GO" id="GO:0004519">
    <property type="term" value="F:endonuclease activity"/>
    <property type="evidence" value="ECO:0007669"/>
    <property type="project" value="UniProtKB-KW"/>
</dbReference>
<dbReference type="CDD" id="cd11010">
    <property type="entry name" value="S1-P1_nuclease"/>
    <property type="match status" value="1"/>
</dbReference>
<dbReference type="InterPro" id="IPR003154">
    <property type="entry name" value="S1/P1nuclease"/>
</dbReference>
<evidence type="ECO:0000313" key="8">
    <source>
        <dbReference type="EMBL" id="GMI40764.1"/>
    </source>
</evidence>
<reference evidence="9" key="1">
    <citation type="journal article" date="2023" name="Commun. Biol.">
        <title>Genome analysis of Parmales, the sister group of diatoms, reveals the evolutionary specialization of diatoms from phago-mixotrophs to photoautotrophs.</title>
        <authorList>
            <person name="Ban H."/>
            <person name="Sato S."/>
            <person name="Yoshikawa S."/>
            <person name="Yamada K."/>
            <person name="Nakamura Y."/>
            <person name="Ichinomiya M."/>
            <person name="Sato N."/>
            <person name="Blanc-Mathieu R."/>
            <person name="Endo H."/>
            <person name="Kuwata A."/>
            <person name="Ogata H."/>
        </authorList>
    </citation>
    <scope>NUCLEOTIDE SEQUENCE [LARGE SCALE GENOMIC DNA]</scope>
</reference>
<evidence type="ECO:0000256" key="3">
    <source>
        <dbReference type="ARBA" id="ARBA00022723"/>
    </source>
</evidence>
<dbReference type="OrthoDB" id="441446at2759"/>
<dbReference type="PANTHER" id="PTHR33146">
    <property type="entry name" value="ENDONUCLEASE 4"/>
    <property type="match status" value="1"/>
</dbReference>
<keyword evidence="6" id="KW-1015">Disulfide bond</keyword>
<dbReference type="PANTHER" id="PTHR33146:SF26">
    <property type="entry name" value="ENDONUCLEASE 4"/>
    <property type="match status" value="1"/>
</dbReference>
<dbReference type="Pfam" id="PF02265">
    <property type="entry name" value="S1-P1_nuclease"/>
    <property type="match status" value="1"/>
</dbReference>
<comment type="similarity">
    <text evidence="1">Belongs to the nuclease type I family.</text>
</comment>
<dbReference type="Proteomes" id="UP001165065">
    <property type="component" value="Unassembled WGS sequence"/>
</dbReference>
<name>A0A9W7GDE9_9STRA</name>
<evidence type="ECO:0000313" key="9">
    <source>
        <dbReference type="Proteomes" id="UP001165065"/>
    </source>
</evidence>
<evidence type="ECO:0000256" key="1">
    <source>
        <dbReference type="ARBA" id="ARBA00009547"/>
    </source>
</evidence>
<evidence type="ECO:0000256" key="7">
    <source>
        <dbReference type="ARBA" id="ARBA00023180"/>
    </source>
</evidence>
<evidence type="ECO:0000256" key="4">
    <source>
        <dbReference type="ARBA" id="ARBA00022759"/>
    </source>
</evidence>
<dbReference type="Gene3D" id="1.10.575.10">
    <property type="entry name" value="P1 Nuclease"/>
    <property type="match status" value="1"/>
</dbReference>
<dbReference type="GO" id="GO:0016788">
    <property type="term" value="F:hydrolase activity, acting on ester bonds"/>
    <property type="evidence" value="ECO:0007669"/>
    <property type="project" value="InterPro"/>
</dbReference>
<proteinExistence type="inferred from homology"/>
<keyword evidence="5" id="KW-0378">Hydrolase</keyword>
<organism evidence="8 9">
    <name type="scientific">Triparma columacea</name>
    <dbReference type="NCBI Taxonomy" id="722753"/>
    <lineage>
        <taxon>Eukaryota</taxon>
        <taxon>Sar</taxon>
        <taxon>Stramenopiles</taxon>
        <taxon>Ochrophyta</taxon>
        <taxon>Bolidophyceae</taxon>
        <taxon>Parmales</taxon>
        <taxon>Triparmaceae</taxon>
        <taxon>Triparma</taxon>
    </lineage>
</organism>
<keyword evidence="7" id="KW-0325">Glycoprotein</keyword>
<keyword evidence="4" id="KW-0255">Endonuclease</keyword>
<dbReference type="AlphaFoldDB" id="A0A9W7GDE9"/>